<dbReference type="AlphaFoldDB" id="A0A927HD82"/>
<comment type="cofactor">
    <cofactor evidence="8">
        <name>FMN</name>
        <dbReference type="ChEBI" id="CHEBI:58210"/>
    </cofactor>
    <text evidence="8">Binds 1 FMN per subunit.</text>
</comment>
<dbReference type="InterPro" id="IPR052530">
    <property type="entry name" value="NAD(P)H_nitroreductase"/>
</dbReference>
<reference evidence="10" key="1">
    <citation type="submission" date="2020-09" db="EMBL/GenBank/DDBJ databases">
        <title>Bacillus faecalis sp. nov., a moderately halophilic bacterium isolated from cow faeces.</title>
        <authorList>
            <person name="Jiang L."/>
            <person name="Lee J."/>
        </authorList>
    </citation>
    <scope>NUCLEOTIDE SEQUENCE</scope>
    <source>
        <strain evidence="10">AGMB 02131</strain>
    </source>
</reference>
<evidence type="ECO:0000256" key="2">
    <source>
        <dbReference type="ARBA" id="ARBA00022630"/>
    </source>
</evidence>
<feature type="binding site" description="in other chain" evidence="8">
    <location>
        <begin position="10"/>
        <end position="12"/>
    </location>
    <ligand>
        <name>FMN</name>
        <dbReference type="ChEBI" id="CHEBI:58210"/>
        <note>ligand shared between dimeric partners</note>
    </ligand>
</feature>
<keyword evidence="2 7" id="KW-0285">Flavoprotein</keyword>
<keyword evidence="11" id="KW-1185">Reference proteome</keyword>
<feature type="binding site" description="in other chain" evidence="8">
    <location>
        <begin position="134"/>
        <end position="136"/>
    </location>
    <ligand>
        <name>FMN</name>
        <dbReference type="ChEBI" id="CHEBI:58210"/>
        <note>ligand shared between dimeric partners</note>
    </ligand>
</feature>
<dbReference type="InterPro" id="IPR026021">
    <property type="entry name" value="YdjA-like"/>
</dbReference>
<evidence type="ECO:0000256" key="1">
    <source>
        <dbReference type="ARBA" id="ARBA00007118"/>
    </source>
</evidence>
<evidence type="ECO:0000256" key="8">
    <source>
        <dbReference type="PIRSR" id="PIRSR000232-1"/>
    </source>
</evidence>
<accession>A0A927HD82</accession>
<dbReference type="InterPro" id="IPR000415">
    <property type="entry name" value="Nitroreductase-like"/>
</dbReference>
<comment type="caution">
    <text evidence="10">The sequence shown here is derived from an EMBL/GenBank/DDBJ whole genome shotgun (WGS) entry which is preliminary data.</text>
</comment>
<evidence type="ECO:0000256" key="6">
    <source>
        <dbReference type="ARBA" id="ARBA00023027"/>
    </source>
</evidence>
<name>A0A927HD82_9BACI</name>
<keyword evidence="4 7" id="KW-0521">NADP</keyword>
<dbReference type="PANTHER" id="PTHR43821:SF1">
    <property type="entry name" value="NAD(P)H NITROREDUCTASE YDJA-RELATED"/>
    <property type="match status" value="1"/>
</dbReference>
<evidence type="ECO:0000259" key="9">
    <source>
        <dbReference type="Pfam" id="PF00881"/>
    </source>
</evidence>
<dbReference type="GO" id="GO:0016491">
    <property type="term" value="F:oxidoreductase activity"/>
    <property type="evidence" value="ECO:0007669"/>
    <property type="project" value="UniProtKB-UniRule"/>
</dbReference>
<feature type="binding site" evidence="8">
    <location>
        <position position="39"/>
    </location>
    <ligand>
        <name>FMN</name>
        <dbReference type="ChEBI" id="CHEBI:58210"/>
        <note>ligand shared between dimeric partners</note>
    </ligand>
</feature>
<evidence type="ECO:0000256" key="4">
    <source>
        <dbReference type="ARBA" id="ARBA00022857"/>
    </source>
</evidence>
<dbReference type="Gene3D" id="3.40.109.10">
    <property type="entry name" value="NADH Oxidase"/>
    <property type="match status" value="1"/>
</dbReference>
<proteinExistence type="inferred from homology"/>
<dbReference type="EMBL" id="JACXSI010000029">
    <property type="protein sequence ID" value="MBD3109178.1"/>
    <property type="molecule type" value="Genomic_DNA"/>
</dbReference>
<evidence type="ECO:0000313" key="10">
    <source>
        <dbReference type="EMBL" id="MBD3109178.1"/>
    </source>
</evidence>
<keyword evidence="5 7" id="KW-0560">Oxidoreductase</keyword>
<dbReference type="InterPro" id="IPR029479">
    <property type="entry name" value="Nitroreductase"/>
</dbReference>
<comment type="similarity">
    <text evidence="1 7">Belongs to the nitroreductase family.</text>
</comment>
<dbReference type="RefSeq" id="WP_190998715.1">
    <property type="nucleotide sequence ID" value="NZ_JACXSI010000029.1"/>
</dbReference>
<evidence type="ECO:0000256" key="7">
    <source>
        <dbReference type="PIRNR" id="PIRNR000232"/>
    </source>
</evidence>
<feature type="domain" description="Nitroreductase" evidence="9">
    <location>
        <begin position="7"/>
        <end position="165"/>
    </location>
</feature>
<dbReference type="PANTHER" id="PTHR43821">
    <property type="entry name" value="NAD(P)H NITROREDUCTASE YDJA-RELATED"/>
    <property type="match status" value="1"/>
</dbReference>
<evidence type="ECO:0000313" key="11">
    <source>
        <dbReference type="Proteomes" id="UP000602076"/>
    </source>
</evidence>
<dbReference type="EC" id="1.-.-.-" evidence="7"/>
<evidence type="ECO:0000256" key="5">
    <source>
        <dbReference type="ARBA" id="ARBA00023002"/>
    </source>
</evidence>
<keyword evidence="6 7" id="KW-0520">NAD</keyword>
<dbReference type="SUPFAM" id="SSF55469">
    <property type="entry name" value="FMN-dependent nitroreductase-like"/>
    <property type="match status" value="1"/>
</dbReference>
<keyword evidence="3 7" id="KW-0288">FMN</keyword>
<sequence length="186" mass="21528">MNLTEIIKDRRSVHRFQDREVSPELIIELLDTAVWAPNHHVTEPWRFILIHGDSREELAQTVKSIREAKETDPDKKKAIGEKIYKKISSNPMYLIVVVKEDENPIVREDDFAAACCLLQNFSLLAWEKGIGMTWHSYGWLKDPAFREAYGIQPNERAICNMHMGYPEIIPMAQNRKPASELVTILK</sequence>
<organism evidence="10 11">
    <name type="scientific">Peribacillus faecalis</name>
    <dbReference type="NCBI Taxonomy" id="2772559"/>
    <lineage>
        <taxon>Bacteria</taxon>
        <taxon>Bacillati</taxon>
        <taxon>Bacillota</taxon>
        <taxon>Bacilli</taxon>
        <taxon>Bacillales</taxon>
        <taxon>Bacillaceae</taxon>
        <taxon>Peribacillus</taxon>
    </lineage>
</organism>
<dbReference type="Proteomes" id="UP000602076">
    <property type="component" value="Unassembled WGS sequence"/>
</dbReference>
<dbReference type="Pfam" id="PF00881">
    <property type="entry name" value="Nitroreductase"/>
    <property type="match status" value="1"/>
</dbReference>
<gene>
    <name evidence="10" type="ORF">IEO70_12550</name>
</gene>
<dbReference type="CDD" id="cd02135">
    <property type="entry name" value="YdjA-like"/>
    <property type="match status" value="1"/>
</dbReference>
<evidence type="ECO:0000256" key="3">
    <source>
        <dbReference type="ARBA" id="ARBA00022643"/>
    </source>
</evidence>
<dbReference type="PIRSF" id="PIRSF000232">
    <property type="entry name" value="YdjA"/>
    <property type="match status" value="1"/>
</dbReference>
<protein>
    <recommendedName>
        <fullName evidence="7">Putative NAD(P)H nitroreductase</fullName>
        <ecNumber evidence="7">1.-.-.-</ecNumber>
    </recommendedName>
</protein>